<feature type="transmembrane region" description="Helical" evidence="1">
    <location>
        <begin position="101"/>
        <end position="118"/>
    </location>
</feature>
<feature type="transmembrane region" description="Helical" evidence="1">
    <location>
        <begin position="368"/>
        <end position="385"/>
    </location>
</feature>
<feature type="transmembrane region" description="Helical" evidence="1">
    <location>
        <begin position="194"/>
        <end position="213"/>
    </location>
</feature>
<sequence length="473" mass="53012">MNCNELQESTKGARYLIKRPKALQWYHHGRLVKDSEEERQAGRFELFLDLLYVALVANFSDELAEHPDGRHLAKYILIFAPAWHIWSDLREIMNSYYTDDLLQRLIILWVMALLVLYSNNAGLADENISAMRTAAGAYICARLTTGSVFLISSFASYQHRTQARMMAGFMFVGLLIAVPLFLESVSIEAKAAVVAVMIFYSESTWGLTLSPWIKSKLNLTYSTALDIAHEVDRMAAFFIIILGEFVYSVIVGDPAGIGLTSGYAKAVATLVIAFCLNWIYVTGDGSLQATHPIRRSAWTAFAFFLLHLPLSMSFLIGGHVCAVSVHLDEFEDGQRWLLGGGLGVGMFCLWAFGMLFRSDDDGDLIMPRWLRIGMRFIVALILVVLPETHEHLNTTQFVCTIMALFTVVTLWETVGGLMKGASIFETWEGRHPPEENMFNIERPHEVLDEAPDNHVGHCLPKNSHSTFTTARAS</sequence>
<reference evidence="2 3" key="1">
    <citation type="submission" date="2022-12" db="EMBL/GenBank/DDBJ databases">
        <title>Genomic features and morphological characterization of a novel Knufia sp. strain isolated from spacecraft assembly facility.</title>
        <authorList>
            <person name="Teixeira M."/>
            <person name="Chander A.M."/>
            <person name="Stajich J.E."/>
            <person name="Venkateswaran K."/>
        </authorList>
    </citation>
    <scope>NUCLEOTIDE SEQUENCE [LARGE SCALE GENOMIC DNA]</scope>
    <source>
        <strain evidence="2 3">FJI-L2-BK-P2</strain>
    </source>
</reference>
<dbReference type="PANTHER" id="PTHR36840">
    <property type="entry name" value="BLL5714 PROTEIN"/>
    <property type="match status" value="1"/>
</dbReference>
<dbReference type="Proteomes" id="UP001316803">
    <property type="component" value="Unassembled WGS sequence"/>
</dbReference>
<feature type="transmembrane region" description="Helical" evidence="1">
    <location>
        <begin position="263"/>
        <end position="283"/>
    </location>
</feature>
<comment type="caution">
    <text evidence="2">The sequence shown here is derived from an EMBL/GenBank/DDBJ whole genome shotgun (WGS) entry which is preliminary data.</text>
</comment>
<dbReference type="AlphaFoldDB" id="A0AAN8ER71"/>
<dbReference type="Pfam" id="PF06772">
    <property type="entry name" value="LtrA"/>
    <property type="match status" value="1"/>
</dbReference>
<evidence type="ECO:0000313" key="3">
    <source>
        <dbReference type="Proteomes" id="UP001316803"/>
    </source>
</evidence>
<feature type="transmembrane region" description="Helical" evidence="1">
    <location>
        <begin position="391"/>
        <end position="411"/>
    </location>
</feature>
<organism evidence="2 3">
    <name type="scientific">Knufia fluminis</name>
    <dbReference type="NCBI Taxonomy" id="191047"/>
    <lineage>
        <taxon>Eukaryota</taxon>
        <taxon>Fungi</taxon>
        <taxon>Dikarya</taxon>
        <taxon>Ascomycota</taxon>
        <taxon>Pezizomycotina</taxon>
        <taxon>Eurotiomycetes</taxon>
        <taxon>Chaetothyriomycetidae</taxon>
        <taxon>Chaetothyriales</taxon>
        <taxon>Trichomeriaceae</taxon>
        <taxon>Knufia</taxon>
    </lineage>
</organism>
<dbReference type="PANTHER" id="PTHR36840:SF1">
    <property type="entry name" value="BLL5714 PROTEIN"/>
    <property type="match status" value="1"/>
</dbReference>
<keyword evidence="1" id="KW-0812">Transmembrane</keyword>
<keyword evidence="1" id="KW-0472">Membrane</keyword>
<evidence type="ECO:0008006" key="4">
    <source>
        <dbReference type="Google" id="ProtNLM"/>
    </source>
</evidence>
<protein>
    <recommendedName>
        <fullName evidence="4">Low temperature requirement A</fullName>
    </recommendedName>
</protein>
<feature type="transmembrane region" description="Helical" evidence="1">
    <location>
        <begin position="163"/>
        <end position="182"/>
    </location>
</feature>
<feature type="transmembrane region" description="Helical" evidence="1">
    <location>
        <begin position="234"/>
        <end position="251"/>
    </location>
</feature>
<gene>
    <name evidence="2" type="ORF">OHC33_002275</name>
</gene>
<keyword evidence="3" id="KW-1185">Reference proteome</keyword>
<evidence type="ECO:0000313" key="2">
    <source>
        <dbReference type="EMBL" id="KAK5956787.1"/>
    </source>
</evidence>
<name>A0AAN8ER71_9EURO</name>
<accession>A0AAN8ER71</accession>
<dbReference type="EMBL" id="JAKLMC020000004">
    <property type="protein sequence ID" value="KAK5956787.1"/>
    <property type="molecule type" value="Genomic_DNA"/>
</dbReference>
<proteinExistence type="predicted"/>
<feature type="transmembrane region" description="Helical" evidence="1">
    <location>
        <begin position="295"/>
        <end position="316"/>
    </location>
</feature>
<evidence type="ECO:0000256" key="1">
    <source>
        <dbReference type="SAM" id="Phobius"/>
    </source>
</evidence>
<keyword evidence="1" id="KW-1133">Transmembrane helix</keyword>
<feature type="transmembrane region" description="Helical" evidence="1">
    <location>
        <begin position="336"/>
        <end position="356"/>
    </location>
</feature>
<dbReference type="InterPro" id="IPR010640">
    <property type="entry name" value="Low_temperature_requirement_A"/>
</dbReference>
<feature type="transmembrane region" description="Helical" evidence="1">
    <location>
        <begin position="130"/>
        <end position="151"/>
    </location>
</feature>